<proteinExistence type="predicted"/>
<keyword evidence="1" id="KW-0812">Transmembrane</keyword>
<organism evidence="2 3">
    <name type="scientific">Occultella aeris</name>
    <dbReference type="NCBI Taxonomy" id="2761496"/>
    <lineage>
        <taxon>Bacteria</taxon>
        <taxon>Bacillati</taxon>
        <taxon>Actinomycetota</taxon>
        <taxon>Actinomycetes</taxon>
        <taxon>Micrococcales</taxon>
        <taxon>Ruaniaceae</taxon>
        <taxon>Occultella</taxon>
    </lineage>
</organism>
<accession>A0A7M4DJX6</accession>
<evidence type="ECO:0000313" key="3">
    <source>
        <dbReference type="Proteomes" id="UP000419743"/>
    </source>
</evidence>
<keyword evidence="3" id="KW-1185">Reference proteome</keyword>
<sequence length="219" mass="22825">MSVVEWFAQVFAAVGDVLSFRVPPVLLDSPGHALSLGVGIAVLAGLSTMLGHAVVFVINRIRRLRMVAAIALGAVYTVLLRGLTGVVIALVAWLVTRGNVDGEMITAAYLFAIAPHVLAFLVFIPYLGLLFGRVLEVWSAVALAVLLGPVLGVGLLPAIAISGLAWAGAHLVSVVLAGPLARATSRGWTLVTGHATILTSSDILSGAPFVPLEHREHHA</sequence>
<evidence type="ECO:0000256" key="1">
    <source>
        <dbReference type="SAM" id="Phobius"/>
    </source>
</evidence>
<dbReference type="AlphaFoldDB" id="A0A7M4DJX6"/>
<feature type="transmembrane region" description="Helical" evidence="1">
    <location>
        <begin position="137"/>
        <end position="158"/>
    </location>
</feature>
<protein>
    <recommendedName>
        <fullName evidence="4">Yip1 domain-containing protein</fullName>
    </recommendedName>
</protein>
<dbReference type="EMBL" id="CACRYJ010000034">
    <property type="protein sequence ID" value="VZO37363.1"/>
    <property type="molecule type" value="Genomic_DNA"/>
</dbReference>
<keyword evidence="1" id="KW-0472">Membrane</keyword>
<feature type="transmembrane region" description="Helical" evidence="1">
    <location>
        <begin position="164"/>
        <end position="181"/>
    </location>
</feature>
<feature type="transmembrane region" description="Helical" evidence="1">
    <location>
        <begin position="33"/>
        <end position="58"/>
    </location>
</feature>
<reference evidence="2 3" key="1">
    <citation type="submission" date="2019-11" db="EMBL/GenBank/DDBJ databases">
        <authorList>
            <person name="Criscuolo A."/>
        </authorList>
    </citation>
    <scope>NUCLEOTIDE SEQUENCE [LARGE SCALE GENOMIC DNA]</scope>
    <source>
        <strain evidence="2">CIP111667</strain>
    </source>
</reference>
<feature type="transmembrane region" description="Helical" evidence="1">
    <location>
        <begin position="70"/>
        <end position="95"/>
    </location>
</feature>
<evidence type="ECO:0008006" key="4">
    <source>
        <dbReference type="Google" id="ProtNLM"/>
    </source>
</evidence>
<dbReference type="RefSeq" id="WP_156741193.1">
    <property type="nucleotide sequence ID" value="NZ_CACRYJ010000034.1"/>
</dbReference>
<keyword evidence="1" id="KW-1133">Transmembrane helix</keyword>
<gene>
    <name evidence="2" type="ORF">HALOF300_02436</name>
</gene>
<feature type="transmembrane region" description="Helical" evidence="1">
    <location>
        <begin position="107"/>
        <end position="130"/>
    </location>
</feature>
<dbReference type="Proteomes" id="UP000419743">
    <property type="component" value="Unassembled WGS sequence"/>
</dbReference>
<evidence type="ECO:0000313" key="2">
    <source>
        <dbReference type="EMBL" id="VZO37363.1"/>
    </source>
</evidence>
<comment type="caution">
    <text evidence="2">The sequence shown here is derived from an EMBL/GenBank/DDBJ whole genome shotgun (WGS) entry which is preliminary data.</text>
</comment>
<name>A0A7M4DJX6_9MICO</name>